<feature type="region of interest" description="Disordered" evidence="1">
    <location>
        <begin position="597"/>
        <end position="637"/>
    </location>
</feature>
<keyword evidence="2" id="KW-0812">Transmembrane</keyword>
<feature type="region of interest" description="Disordered" evidence="1">
    <location>
        <begin position="190"/>
        <end position="214"/>
    </location>
</feature>
<proteinExistence type="predicted"/>
<feature type="region of interest" description="Disordered" evidence="1">
    <location>
        <begin position="293"/>
        <end position="314"/>
    </location>
</feature>
<keyword evidence="2" id="KW-0472">Membrane</keyword>
<feature type="compositionally biased region" description="Basic and acidic residues" evidence="1">
    <location>
        <begin position="190"/>
        <end position="208"/>
    </location>
</feature>
<feature type="compositionally biased region" description="Basic and acidic residues" evidence="1">
    <location>
        <begin position="293"/>
        <end position="303"/>
    </location>
</feature>
<dbReference type="Proteomes" id="UP000693738">
    <property type="component" value="Unassembled WGS sequence"/>
</dbReference>
<name>A0A8J2J9I7_FUSEQ</name>
<evidence type="ECO:0000256" key="2">
    <source>
        <dbReference type="SAM" id="Phobius"/>
    </source>
</evidence>
<evidence type="ECO:0000313" key="4">
    <source>
        <dbReference type="Proteomes" id="UP000693738"/>
    </source>
</evidence>
<feature type="transmembrane region" description="Helical" evidence="2">
    <location>
        <begin position="559"/>
        <end position="583"/>
    </location>
</feature>
<dbReference type="AlphaFoldDB" id="A0A8J2J9I7"/>
<accession>A0A8J2J9I7</accession>
<feature type="region of interest" description="Disordered" evidence="1">
    <location>
        <begin position="393"/>
        <end position="415"/>
    </location>
</feature>
<organism evidence="3 4">
    <name type="scientific">Fusarium equiseti</name>
    <name type="common">Fusarium scirpi</name>
    <dbReference type="NCBI Taxonomy" id="61235"/>
    <lineage>
        <taxon>Eukaryota</taxon>
        <taxon>Fungi</taxon>
        <taxon>Dikarya</taxon>
        <taxon>Ascomycota</taxon>
        <taxon>Pezizomycotina</taxon>
        <taxon>Sordariomycetes</taxon>
        <taxon>Hypocreomycetidae</taxon>
        <taxon>Hypocreales</taxon>
        <taxon>Nectriaceae</taxon>
        <taxon>Fusarium</taxon>
        <taxon>Fusarium incarnatum-equiseti species complex</taxon>
    </lineage>
</organism>
<feature type="transmembrane region" description="Helical" evidence="2">
    <location>
        <begin position="526"/>
        <end position="547"/>
    </location>
</feature>
<evidence type="ECO:0000256" key="1">
    <source>
        <dbReference type="SAM" id="MobiDB-lite"/>
    </source>
</evidence>
<gene>
    <name evidence="3" type="ORF">FEQUK3_LOCUS8966</name>
</gene>
<dbReference type="EMBL" id="CAJSTJ010000154">
    <property type="protein sequence ID" value="CAG7563248.1"/>
    <property type="molecule type" value="Genomic_DNA"/>
</dbReference>
<evidence type="ECO:0000313" key="3">
    <source>
        <dbReference type="EMBL" id="CAG7563248.1"/>
    </source>
</evidence>
<reference evidence="3" key="1">
    <citation type="submission" date="2021-05" db="EMBL/GenBank/DDBJ databases">
        <authorList>
            <person name="Khan N."/>
        </authorList>
    </citation>
    <scope>NUCLEOTIDE SEQUENCE</scope>
</reference>
<keyword evidence="2" id="KW-1133">Transmembrane helix</keyword>
<comment type="caution">
    <text evidence="3">The sequence shown here is derived from an EMBL/GenBank/DDBJ whole genome shotgun (WGS) entry which is preliminary data.</text>
</comment>
<protein>
    <submittedName>
        <fullName evidence="3">Uncharacterized protein</fullName>
    </submittedName>
</protein>
<sequence>MEDLEAIEVILQDPPFAQVYEDSKRYELPKLKEGPADRLSGFMADIVRFYKSQGKSGIIRRKRLVQEVIYGVGPKEIMNTTMKSLNNIVGKDSGLPGHTMDTKAGPHFTWVHLPSTNMDWMNDLLMRIMKDEQHDVWQFRDARSFFRDSWAEVPDESTQSRIMRPRTVTKRRTVDADGPEKATIRDMMENWKKEEEEGEERNVRESSHKGKSKISAASATYIPYLCFSTNYRPGTVPSENQRKYENLLEPYNSSGNHRSPTLDEWYYHFGNGHKSQEDKNHRNETQVVTKFAKNDEESTEHPESINTGKSKPDNCGQMADNRYILFAKKQTSEAADLSHRLYPGWLRRSLTIAFGCMRDPKLPGQTSIGQTYSHYMNKLSRDETALFNEFRRQSESYHQTETPEHSSRASHQASSGLVRDDDIRTALKEAEMLYSEIKDFRDEVNILSSVAQYQLAVQKRLPGNKVKAADLSASYVLGDLEKMDRVANRIELAVNTTLSLQQSEISSRQATLATQQALQSTEQGKILMAFTFATLLFLPLPFLSSLFALDVSSFQQTPAWAFTVLFLVAVAVSLFLGLVATNWNRTIPVIKGRVSTIDRNSSKSGSSSSRDERVKNPQMWEDSGENAANHRSQQHSWFRSRTRRTQLVNEC</sequence>